<keyword evidence="3" id="KW-1185">Reference proteome</keyword>
<protein>
    <submittedName>
        <fullName evidence="2">Uncharacterized protein</fullName>
    </submittedName>
</protein>
<reference evidence="2" key="1">
    <citation type="submission" date="2023-06" db="EMBL/GenBank/DDBJ databases">
        <title>Genome-scale phylogeny and comparative genomics of the fungal order Sordariales.</title>
        <authorList>
            <consortium name="Lawrence Berkeley National Laboratory"/>
            <person name="Hensen N."/>
            <person name="Bonometti L."/>
            <person name="Westerberg I."/>
            <person name="Brannstrom I.O."/>
            <person name="Guillou S."/>
            <person name="Cros-Aarteil S."/>
            <person name="Calhoun S."/>
            <person name="Haridas S."/>
            <person name="Kuo A."/>
            <person name="Mondo S."/>
            <person name="Pangilinan J."/>
            <person name="Riley R."/>
            <person name="Labutti K."/>
            <person name="Andreopoulos B."/>
            <person name="Lipzen A."/>
            <person name="Chen C."/>
            <person name="Yanf M."/>
            <person name="Daum C."/>
            <person name="Ng V."/>
            <person name="Clum A."/>
            <person name="Steindorff A."/>
            <person name="Ohm R."/>
            <person name="Martin F."/>
            <person name="Silar P."/>
            <person name="Natvig D."/>
            <person name="Lalanne C."/>
            <person name="Gautier V."/>
            <person name="Ament-Velasquez S.L."/>
            <person name="Kruys A."/>
            <person name="Hutchinson M.I."/>
            <person name="Powell A.J."/>
            <person name="Barry K."/>
            <person name="Miller A.N."/>
            <person name="Grigoriev I.V."/>
            <person name="Debuchy R."/>
            <person name="Gladieux P."/>
            <person name="Thoren M.H."/>
            <person name="Johannesson H."/>
        </authorList>
    </citation>
    <scope>NUCLEOTIDE SEQUENCE</scope>
    <source>
        <strain evidence="2">SMH4607-1</strain>
    </source>
</reference>
<dbReference type="EMBL" id="JAUKUA010000007">
    <property type="protein sequence ID" value="KAK0704617.1"/>
    <property type="molecule type" value="Genomic_DNA"/>
</dbReference>
<sequence length="153" mass="16863">MGYAVELEVISAFISVATGIRALEMTNNHARAVTKAVLGQLDRSFYLSVIDLLVNIALFGKSFMAVLTGNLWIPLYGRHPRTFTQVVISIVLAVLVSVLNIMVYCMLHPLPEFYPRSIQAPFSVGESREAFVHFLSVSLLSVPLLTVPVWKAG</sequence>
<feature type="transmembrane region" description="Helical" evidence="1">
    <location>
        <begin position="52"/>
        <end position="73"/>
    </location>
</feature>
<feature type="transmembrane region" description="Helical" evidence="1">
    <location>
        <begin position="130"/>
        <end position="150"/>
    </location>
</feature>
<keyword evidence="1" id="KW-0812">Transmembrane</keyword>
<dbReference type="Proteomes" id="UP001172102">
    <property type="component" value="Unassembled WGS sequence"/>
</dbReference>
<evidence type="ECO:0000313" key="3">
    <source>
        <dbReference type="Proteomes" id="UP001172102"/>
    </source>
</evidence>
<organism evidence="2 3">
    <name type="scientific">Lasiosphaeris hirsuta</name>
    <dbReference type="NCBI Taxonomy" id="260670"/>
    <lineage>
        <taxon>Eukaryota</taxon>
        <taxon>Fungi</taxon>
        <taxon>Dikarya</taxon>
        <taxon>Ascomycota</taxon>
        <taxon>Pezizomycotina</taxon>
        <taxon>Sordariomycetes</taxon>
        <taxon>Sordariomycetidae</taxon>
        <taxon>Sordariales</taxon>
        <taxon>Lasiosphaeriaceae</taxon>
        <taxon>Lasiosphaeris</taxon>
    </lineage>
</organism>
<evidence type="ECO:0000256" key="1">
    <source>
        <dbReference type="SAM" id="Phobius"/>
    </source>
</evidence>
<keyword evidence="1" id="KW-1133">Transmembrane helix</keyword>
<feature type="transmembrane region" description="Helical" evidence="1">
    <location>
        <begin position="85"/>
        <end position="110"/>
    </location>
</feature>
<comment type="caution">
    <text evidence="2">The sequence shown here is derived from an EMBL/GenBank/DDBJ whole genome shotgun (WGS) entry which is preliminary data.</text>
</comment>
<name>A0AA40DKZ2_9PEZI</name>
<dbReference type="AlphaFoldDB" id="A0AA40DKZ2"/>
<evidence type="ECO:0000313" key="2">
    <source>
        <dbReference type="EMBL" id="KAK0704617.1"/>
    </source>
</evidence>
<accession>A0AA40DKZ2</accession>
<gene>
    <name evidence="2" type="ORF">B0H67DRAFT_591825</name>
</gene>
<proteinExistence type="predicted"/>
<keyword evidence="1" id="KW-0472">Membrane</keyword>